<gene>
    <name evidence="1" type="ORF">MU0053_002548</name>
</gene>
<name>A0ABM9LSD9_9MYCO</name>
<dbReference type="Proteomes" id="UP001190465">
    <property type="component" value="Chromosome"/>
</dbReference>
<dbReference type="Pfam" id="PF19938">
    <property type="entry name" value="DUF6400"/>
    <property type="match status" value="1"/>
</dbReference>
<proteinExistence type="predicted"/>
<protein>
    <submittedName>
        <fullName evidence="1">DUF6400 family protein</fullName>
    </submittedName>
</protein>
<dbReference type="RefSeq" id="WP_308478007.1">
    <property type="nucleotide sequence ID" value="NZ_OY726397.1"/>
</dbReference>
<dbReference type="InterPro" id="IPR045649">
    <property type="entry name" value="DUF6400"/>
</dbReference>
<accession>A0ABM9LSD9</accession>
<dbReference type="EMBL" id="OY726397">
    <property type="protein sequence ID" value="CAJ1503890.1"/>
    <property type="molecule type" value="Genomic_DNA"/>
</dbReference>
<sequence length="79" mass="8676">MASDPALTFAFDLRLDEARRRTAVVSALGADWDPIRVLADEQRAEDLLYSGLDAEQQRIYDELVSAGVLPGRAVDRAAD</sequence>
<evidence type="ECO:0000313" key="2">
    <source>
        <dbReference type="Proteomes" id="UP001190465"/>
    </source>
</evidence>
<evidence type="ECO:0000313" key="1">
    <source>
        <dbReference type="EMBL" id="CAJ1503890.1"/>
    </source>
</evidence>
<keyword evidence="2" id="KW-1185">Reference proteome</keyword>
<organism evidence="1 2">
    <name type="scientific">[Mycobacterium] burgundiense</name>
    <dbReference type="NCBI Taxonomy" id="3064286"/>
    <lineage>
        <taxon>Bacteria</taxon>
        <taxon>Bacillati</taxon>
        <taxon>Actinomycetota</taxon>
        <taxon>Actinomycetes</taxon>
        <taxon>Mycobacteriales</taxon>
        <taxon>Mycobacteriaceae</taxon>
        <taxon>Mycolicibacterium</taxon>
    </lineage>
</organism>
<reference evidence="1 2" key="1">
    <citation type="submission" date="2023-08" db="EMBL/GenBank/DDBJ databases">
        <authorList>
            <person name="Folkvardsen B D."/>
            <person name="Norman A."/>
        </authorList>
    </citation>
    <scope>NUCLEOTIDE SEQUENCE [LARGE SCALE GENOMIC DNA]</scope>
    <source>
        <strain evidence="1 2">Mu0053</strain>
    </source>
</reference>